<dbReference type="EMBL" id="GBRH01230396">
    <property type="protein sequence ID" value="JAD67499.1"/>
    <property type="molecule type" value="Transcribed_RNA"/>
</dbReference>
<sequence>MKFETRMRSNGLWMCEIWILKGWLLVKFEKN</sequence>
<protein>
    <submittedName>
        <fullName evidence="1">Uncharacterized protein</fullName>
    </submittedName>
</protein>
<accession>A0A0A9BTW0</accession>
<evidence type="ECO:0000313" key="1">
    <source>
        <dbReference type="EMBL" id="JAD67499.1"/>
    </source>
</evidence>
<reference evidence="1" key="2">
    <citation type="journal article" date="2015" name="Data Brief">
        <title>Shoot transcriptome of the giant reed, Arundo donax.</title>
        <authorList>
            <person name="Barrero R.A."/>
            <person name="Guerrero F.D."/>
            <person name="Moolhuijzen P."/>
            <person name="Goolsby J.A."/>
            <person name="Tidwell J."/>
            <person name="Bellgard S.E."/>
            <person name="Bellgard M.I."/>
        </authorList>
    </citation>
    <scope>NUCLEOTIDE SEQUENCE</scope>
    <source>
        <tissue evidence="1">Shoot tissue taken approximately 20 cm above the soil surface</tissue>
    </source>
</reference>
<name>A0A0A9BTW0_ARUDO</name>
<dbReference type="AlphaFoldDB" id="A0A0A9BTW0"/>
<reference evidence="1" key="1">
    <citation type="submission" date="2014-09" db="EMBL/GenBank/DDBJ databases">
        <authorList>
            <person name="Magalhaes I.L.F."/>
            <person name="Oliveira U."/>
            <person name="Santos F.R."/>
            <person name="Vidigal T.H.D.A."/>
            <person name="Brescovit A.D."/>
            <person name="Santos A.J."/>
        </authorList>
    </citation>
    <scope>NUCLEOTIDE SEQUENCE</scope>
    <source>
        <tissue evidence="1">Shoot tissue taken approximately 20 cm above the soil surface</tissue>
    </source>
</reference>
<organism evidence="1">
    <name type="scientific">Arundo donax</name>
    <name type="common">Giant reed</name>
    <name type="synonym">Donax arundinaceus</name>
    <dbReference type="NCBI Taxonomy" id="35708"/>
    <lineage>
        <taxon>Eukaryota</taxon>
        <taxon>Viridiplantae</taxon>
        <taxon>Streptophyta</taxon>
        <taxon>Embryophyta</taxon>
        <taxon>Tracheophyta</taxon>
        <taxon>Spermatophyta</taxon>
        <taxon>Magnoliopsida</taxon>
        <taxon>Liliopsida</taxon>
        <taxon>Poales</taxon>
        <taxon>Poaceae</taxon>
        <taxon>PACMAD clade</taxon>
        <taxon>Arundinoideae</taxon>
        <taxon>Arundineae</taxon>
        <taxon>Arundo</taxon>
    </lineage>
</organism>
<proteinExistence type="predicted"/>